<evidence type="ECO:0008006" key="3">
    <source>
        <dbReference type="Google" id="ProtNLM"/>
    </source>
</evidence>
<dbReference type="STRING" id="176279.SERP0523"/>
<sequence length="106" mass="12577">MTKISVVVYGAEVVCASCVNAPTSIDTYQWLQALLLRKFPQHHFEFTYIDIRNDTENLTDHDMQFIERINEDELFYPLVTMNDEYVADGYIQYKQITRFIESYFTT</sequence>
<reference evidence="1 2" key="1">
    <citation type="journal article" date="2005" name="J. Bacteriol.">
        <title>Insights on evolution of virulence and resistance from the complete genome analysis of an early methicillin-resistant Staphylococcus aureus strain and a biofilm-producing methicillin-resistant Staphylococcus epidermidis strain.</title>
        <authorList>
            <person name="Gill S.R."/>
            <person name="Fouts D.E."/>
            <person name="Archer G.L."/>
            <person name="Mongodin E.F."/>
            <person name="Deboy R.T."/>
            <person name="Ravel J."/>
            <person name="Paulsen I.T."/>
            <person name="Kolonay J.F."/>
            <person name="Brinkac L."/>
            <person name="Beanan M."/>
            <person name="Dodson R.J."/>
            <person name="Daugherty S.C."/>
            <person name="Madupu R."/>
            <person name="Angiuoli S.V."/>
            <person name="Durkin A.S."/>
            <person name="Haft D.H."/>
            <person name="Vamathevan J."/>
            <person name="Khouri H."/>
            <person name="Utterback T."/>
            <person name="Lee C."/>
            <person name="Dimitrov G."/>
            <person name="Jiang L."/>
            <person name="Qin H."/>
            <person name="Weidman J."/>
            <person name="Tran K."/>
            <person name="Kang K."/>
            <person name="Hance I.R."/>
            <person name="Nelson K.E."/>
            <person name="Fraser C.M."/>
        </authorList>
    </citation>
    <scope>NUCLEOTIDE SEQUENCE [LARGE SCALE GENOMIC DNA]</scope>
    <source>
        <strain evidence="2">ATCC 35984 / RP62A</strain>
    </source>
</reference>
<dbReference type="SUPFAM" id="SSF52833">
    <property type="entry name" value="Thioredoxin-like"/>
    <property type="match status" value="1"/>
</dbReference>
<protein>
    <recommendedName>
        <fullName evidence="3">DUF1462 family protein</fullName>
    </recommendedName>
</protein>
<dbReference type="InterPro" id="IPR009190">
    <property type="entry name" value="DUF1462"/>
</dbReference>
<dbReference type="KEGG" id="ser:SERP0523"/>
<dbReference type="AlphaFoldDB" id="Q5HQM5"/>
<dbReference type="HOGENOM" id="CLU_151124_0_0_9"/>
<dbReference type="Proteomes" id="UP000000531">
    <property type="component" value="Chromosome"/>
</dbReference>
<dbReference type="RefSeq" id="WP_002446032.1">
    <property type="nucleotide sequence ID" value="NC_002976.3"/>
</dbReference>
<dbReference type="EMBL" id="CP000029">
    <property type="protein sequence ID" value="AAW53912.1"/>
    <property type="molecule type" value="Genomic_DNA"/>
</dbReference>
<dbReference type="eggNOG" id="COG4837">
    <property type="taxonomic scope" value="Bacteria"/>
</dbReference>
<dbReference type="Gene3D" id="3.40.30.30">
    <property type="entry name" value="Hypothetical protein sa0798"/>
    <property type="match status" value="1"/>
</dbReference>
<gene>
    <name evidence="1" type="ordered locus">SERP0523</name>
</gene>
<dbReference type="PIRSF" id="PIRSF010603">
    <property type="entry name" value="UCP010603"/>
    <property type="match status" value="1"/>
</dbReference>
<name>Q5HQM5_STAEQ</name>
<evidence type="ECO:0000313" key="2">
    <source>
        <dbReference type="Proteomes" id="UP000000531"/>
    </source>
</evidence>
<dbReference type="InterPro" id="IPR036249">
    <property type="entry name" value="Thioredoxin-like_sf"/>
</dbReference>
<evidence type="ECO:0000313" key="1">
    <source>
        <dbReference type="EMBL" id="AAW53912.1"/>
    </source>
</evidence>
<accession>Q5HQM5</accession>
<dbReference type="InterPro" id="IPR038218">
    <property type="entry name" value="YuzD-like_sp"/>
</dbReference>
<organism evidence="1 2">
    <name type="scientific">Staphylococcus epidermidis (strain ATCC 35984 / DSM 28319 / BCRC 17069 / CCUG 31568 / BM 3577 / RP62A)</name>
    <dbReference type="NCBI Taxonomy" id="176279"/>
    <lineage>
        <taxon>Bacteria</taxon>
        <taxon>Bacillati</taxon>
        <taxon>Bacillota</taxon>
        <taxon>Bacilli</taxon>
        <taxon>Bacillales</taxon>
        <taxon>Staphylococcaceae</taxon>
        <taxon>Staphylococcus</taxon>
    </lineage>
</organism>
<dbReference type="Pfam" id="PF07315">
    <property type="entry name" value="DUF1462"/>
    <property type="match status" value="1"/>
</dbReference>
<proteinExistence type="predicted"/>
<keyword evidence="2" id="KW-1185">Reference proteome</keyword>